<protein>
    <submittedName>
        <fullName evidence="1 2">Uncharacterized protein</fullName>
    </submittedName>
</protein>
<sequence>MVKQIRQGHFKQVKVSEKVQNMQIKMLLITKLKASNGHLGESTHIHANQAEVI</sequence>
<reference evidence="1 3" key="1">
    <citation type="journal article" date="2008" name="Science">
        <title>The Physcomitrella genome reveals evolutionary insights into the conquest of land by plants.</title>
        <authorList>
            <person name="Rensing S."/>
            <person name="Lang D."/>
            <person name="Zimmer A."/>
            <person name="Terry A."/>
            <person name="Salamov A."/>
            <person name="Shapiro H."/>
            <person name="Nishiyama T."/>
            <person name="Perroud P.-F."/>
            <person name="Lindquist E."/>
            <person name="Kamisugi Y."/>
            <person name="Tanahashi T."/>
            <person name="Sakakibara K."/>
            <person name="Fujita T."/>
            <person name="Oishi K."/>
            <person name="Shin-I T."/>
            <person name="Kuroki Y."/>
            <person name="Toyoda A."/>
            <person name="Suzuki Y."/>
            <person name="Hashimoto A."/>
            <person name="Yamaguchi K."/>
            <person name="Sugano A."/>
            <person name="Kohara Y."/>
            <person name="Fujiyama A."/>
            <person name="Anterola A."/>
            <person name="Aoki S."/>
            <person name="Ashton N."/>
            <person name="Barbazuk W.B."/>
            <person name="Barker E."/>
            <person name="Bennetzen J."/>
            <person name="Bezanilla M."/>
            <person name="Blankenship R."/>
            <person name="Cho S.H."/>
            <person name="Dutcher S."/>
            <person name="Estelle M."/>
            <person name="Fawcett J.A."/>
            <person name="Gundlach H."/>
            <person name="Hanada K."/>
            <person name="Heyl A."/>
            <person name="Hicks K.A."/>
            <person name="Hugh J."/>
            <person name="Lohr M."/>
            <person name="Mayer K."/>
            <person name="Melkozernov A."/>
            <person name="Murata T."/>
            <person name="Nelson D."/>
            <person name="Pils B."/>
            <person name="Prigge M."/>
            <person name="Reiss B."/>
            <person name="Renner T."/>
            <person name="Rombauts S."/>
            <person name="Rushton P."/>
            <person name="Sanderfoot A."/>
            <person name="Schween G."/>
            <person name="Shiu S.-H."/>
            <person name="Stueber K."/>
            <person name="Theodoulou F.L."/>
            <person name="Tu H."/>
            <person name="Van de Peer Y."/>
            <person name="Verrier P.J."/>
            <person name="Waters E."/>
            <person name="Wood A."/>
            <person name="Yang L."/>
            <person name="Cove D."/>
            <person name="Cuming A."/>
            <person name="Hasebe M."/>
            <person name="Lucas S."/>
            <person name="Mishler D.B."/>
            <person name="Reski R."/>
            <person name="Grigoriev I."/>
            <person name="Quatrano R.S."/>
            <person name="Boore J.L."/>
        </authorList>
    </citation>
    <scope>NUCLEOTIDE SEQUENCE [LARGE SCALE GENOMIC DNA]</scope>
    <source>
        <strain evidence="2 3">cv. Gransden 2004</strain>
    </source>
</reference>
<reference evidence="2" key="3">
    <citation type="submission" date="2020-12" db="UniProtKB">
        <authorList>
            <consortium name="EnsemblPlants"/>
        </authorList>
    </citation>
    <scope>IDENTIFICATION</scope>
</reference>
<dbReference type="AlphaFoldDB" id="A0A2K1INA0"/>
<dbReference type="InParanoid" id="A0A2K1INA0"/>
<keyword evidence="3" id="KW-1185">Reference proteome</keyword>
<dbReference type="EMBL" id="ABEU02000022">
    <property type="protein sequence ID" value="PNR30747.1"/>
    <property type="molecule type" value="Genomic_DNA"/>
</dbReference>
<organism evidence="1">
    <name type="scientific">Physcomitrium patens</name>
    <name type="common">Spreading-leaved earth moss</name>
    <name type="synonym">Physcomitrella patens</name>
    <dbReference type="NCBI Taxonomy" id="3218"/>
    <lineage>
        <taxon>Eukaryota</taxon>
        <taxon>Viridiplantae</taxon>
        <taxon>Streptophyta</taxon>
        <taxon>Embryophyta</taxon>
        <taxon>Bryophyta</taxon>
        <taxon>Bryophytina</taxon>
        <taxon>Bryopsida</taxon>
        <taxon>Funariidae</taxon>
        <taxon>Funariales</taxon>
        <taxon>Funariaceae</taxon>
        <taxon>Physcomitrium</taxon>
    </lineage>
</organism>
<gene>
    <name evidence="1" type="ORF">PHYPA_027063</name>
</gene>
<name>A0A2K1INA0_PHYPA</name>
<evidence type="ECO:0000313" key="1">
    <source>
        <dbReference type="EMBL" id="PNR30747.1"/>
    </source>
</evidence>
<dbReference type="Gramene" id="Pp3c22_12760V3.1">
    <property type="protein sequence ID" value="Pp3c22_12760V3.1"/>
    <property type="gene ID" value="Pp3c22_12760"/>
</dbReference>
<proteinExistence type="predicted"/>
<dbReference type="EnsemblPlants" id="Pp3c22_12760V3.1">
    <property type="protein sequence ID" value="Pp3c22_12760V3.1"/>
    <property type="gene ID" value="Pp3c22_12760"/>
</dbReference>
<dbReference type="PaxDb" id="3218-PP1S244_64V6.1"/>
<accession>A0A2K1INA0</accession>
<dbReference type="Proteomes" id="UP000006727">
    <property type="component" value="Chromosome 22"/>
</dbReference>
<evidence type="ECO:0000313" key="3">
    <source>
        <dbReference type="Proteomes" id="UP000006727"/>
    </source>
</evidence>
<evidence type="ECO:0000313" key="2">
    <source>
        <dbReference type="EnsemblPlants" id="Pp3c22_12760V3.1"/>
    </source>
</evidence>
<reference evidence="1 3" key="2">
    <citation type="journal article" date="2018" name="Plant J.">
        <title>The Physcomitrella patens chromosome-scale assembly reveals moss genome structure and evolution.</title>
        <authorList>
            <person name="Lang D."/>
            <person name="Ullrich K.K."/>
            <person name="Murat F."/>
            <person name="Fuchs J."/>
            <person name="Jenkins J."/>
            <person name="Haas F.B."/>
            <person name="Piednoel M."/>
            <person name="Gundlach H."/>
            <person name="Van Bel M."/>
            <person name="Meyberg R."/>
            <person name="Vives C."/>
            <person name="Morata J."/>
            <person name="Symeonidi A."/>
            <person name="Hiss M."/>
            <person name="Muchero W."/>
            <person name="Kamisugi Y."/>
            <person name="Saleh O."/>
            <person name="Blanc G."/>
            <person name="Decker E.L."/>
            <person name="van Gessel N."/>
            <person name="Grimwood J."/>
            <person name="Hayes R.D."/>
            <person name="Graham S.W."/>
            <person name="Gunter L.E."/>
            <person name="McDaniel S.F."/>
            <person name="Hoernstein S.N.W."/>
            <person name="Larsson A."/>
            <person name="Li F.W."/>
            <person name="Perroud P.F."/>
            <person name="Phillips J."/>
            <person name="Ranjan P."/>
            <person name="Rokshar D.S."/>
            <person name="Rothfels C.J."/>
            <person name="Schneider L."/>
            <person name="Shu S."/>
            <person name="Stevenson D.W."/>
            <person name="Thummler F."/>
            <person name="Tillich M."/>
            <person name="Villarreal Aguilar J.C."/>
            <person name="Widiez T."/>
            <person name="Wong G.K."/>
            <person name="Wymore A."/>
            <person name="Zhang Y."/>
            <person name="Zimmer A.D."/>
            <person name="Quatrano R.S."/>
            <person name="Mayer K.F.X."/>
            <person name="Goodstein D."/>
            <person name="Casacuberta J.M."/>
            <person name="Vandepoele K."/>
            <person name="Reski R."/>
            <person name="Cuming A.C."/>
            <person name="Tuskan G.A."/>
            <person name="Maumus F."/>
            <person name="Salse J."/>
            <person name="Schmutz J."/>
            <person name="Rensing S.A."/>
        </authorList>
    </citation>
    <scope>NUCLEOTIDE SEQUENCE [LARGE SCALE GENOMIC DNA]</scope>
    <source>
        <strain evidence="2 3">cv. Gransden 2004</strain>
    </source>
</reference>